<dbReference type="RefSeq" id="WP_340290473.1">
    <property type="nucleotide sequence ID" value="NZ_JBBEOI010000019.1"/>
</dbReference>
<keyword evidence="2" id="KW-0812">Transmembrane</keyword>
<feature type="compositionally biased region" description="Low complexity" evidence="1">
    <location>
        <begin position="58"/>
        <end position="76"/>
    </location>
</feature>
<dbReference type="Proteomes" id="UP001595685">
    <property type="component" value="Unassembled WGS sequence"/>
</dbReference>
<dbReference type="EMBL" id="JBHRWW010000021">
    <property type="protein sequence ID" value="MFC3690352.1"/>
    <property type="molecule type" value="Genomic_DNA"/>
</dbReference>
<feature type="domain" description="DUF8175" evidence="3">
    <location>
        <begin position="61"/>
        <end position="253"/>
    </location>
</feature>
<feature type="transmembrane region" description="Helical" evidence="2">
    <location>
        <begin position="21"/>
        <end position="41"/>
    </location>
</feature>
<keyword evidence="5" id="KW-1185">Reference proteome</keyword>
<dbReference type="InterPro" id="IPR058488">
    <property type="entry name" value="DUF8175"/>
</dbReference>
<feature type="region of interest" description="Disordered" evidence="1">
    <location>
        <begin position="47"/>
        <end position="85"/>
    </location>
</feature>
<evidence type="ECO:0000259" key="3">
    <source>
        <dbReference type="Pfam" id="PF26526"/>
    </source>
</evidence>
<evidence type="ECO:0000313" key="4">
    <source>
        <dbReference type="EMBL" id="MFC3690352.1"/>
    </source>
</evidence>
<name>A0ABV7WN43_9MICO</name>
<evidence type="ECO:0000256" key="1">
    <source>
        <dbReference type="SAM" id="MobiDB-lite"/>
    </source>
</evidence>
<accession>A0ABV7WN43</accession>
<evidence type="ECO:0000313" key="5">
    <source>
        <dbReference type="Proteomes" id="UP001595685"/>
    </source>
</evidence>
<comment type="caution">
    <text evidence="4">The sequence shown here is derived from an EMBL/GenBank/DDBJ whole genome shotgun (WGS) entry which is preliminary data.</text>
</comment>
<protein>
    <recommendedName>
        <fullName evidence="3">DUF8175 domain-containing protein</fullName>
    </recommendedName>
</protein>
<proteinExistence type="predicted"/>
<gene>
    <name evidence="4" type="ORF">ACFOLH_18545</name>
</gene>
<dbReference type="Pfam" id="PF26526">
    <property type="entry name" value="DUF8175"/>
    <property type="match status" value="1"/>
</dbReference>
<organism evidence="4 5">
    <name type="scientific">Aquipuribacter hungaricus</name>
    <dbReference type="NCBI Taxonomy" id="545624"/>
    <lineage>
        <taxon>Bacteria</taxon>
        <taxon>Bacillati</taxon>
        <taxon>Actinomycetota</taxon>
        <taxon>Actinomycetes</taxon>
        <taxon>Micrococcales</taxon>
        <taxon>Intrasporangiaceae</taxon>
        <taxon>Aquipuribacter</taxon>
    </lineage>
</organism>
<reference evidence="5" key="1">
    <citation type="journal article" date="2019" name="Int. J. Syst. Evol. Microbiol.">
        <title>The Global Catalogue of Microorganisms (GCM) 10K type strain sequencing project: providing services to taxonomists for standard genome sequencing and annotation.</title>
        <authorList>
            <consortium name="The Broad Institute Genomics Platform"/>
            <consortium name="The Broad Institute Genome Sequencing Center for Infectious Disease"/>
            <person name="Wu L."/>
            <person name="Ma J."/>
        </authorList>
    </citation>
    <scope>NUCLEOTIDE SEQUENCE [LARGE SCALE GENOMIC DNA]</scope>
    <source>
        <strain evidence="5">NCAIM B.02333</strain>
    </source>
</reference>
<sequence length="257" mass="26630">MSSSFEDEADGPQSLWARRGFVLAALFVGLLVVAAVVLFTLPGSDADPVEVGQGRQTTGGAAPSPTPTATEPESSSCDLPAGDQTVPVVAPTETQWELVGEMVAPTAPELHGPAVSSPVRSCFARTPVGALYAAVNVAATTTLPNAERILTEDLGAEGAGRDVALENLPTEGSSAGPSSEAQVQVAGFSFLSYTEDETVIDLAMLAATREQVVTVHTPVTLRWEQGDWRLVFGPEGAPFPRLQAAPSLAGYVPWSGT</sequence>
<keyword evidence="2" id="KW-1133">Transmembrane helix</keyword>
<evidence type="ECO:0000256" key="2">
    <source>
        <dbReference type="SAM" id="Phobius"/>
    </source>
</evidence>
<keyword evidence="2" id="KW-0472">Membrane</keyword>